<keyword evidence="2" id="KW-1185">Reference proteome</keyword>
<dbReference type="EMBL" id="JAXCEH010000004">
    <property type="protein sequence ID" value="MFA1553766.1"/>
    <property type="molecule type" value="Genomic_DNA"/>
</dbReference>
<protein>
    <submittedName>
        <fullName evidence="1">Uncharacterized protein</fullName>
    </submittedName>
</protein>
<comment type="caution">
    <text evidence="1">The sequence shown here is derived from an EMBL/GenBank/DDBJ whole genome shotgun (WGS) entry which is preliminary data.</text>
</comment>
<gene>
    <name evidence="1" type="ORF">SM436_08700</name>
</gene>
<proteinExistence type="predicted"/>
<sequence>MTRSNLWIQEVIRPPRHRPARKARVLGRSPGVHGRFAGRCGPPELFAIPDRAAVERRLAEVPPRRPGQSWHLLALSVLLSGAWREPEPDGLPDVEVLIPVS</sequence>
<dbReference type="Proteomes" id="UP001569904">
    <property type="component" value="Unassembled WGS sequence"/>
</dbReference>
<evidence type="ECO:0000313" key="1">
    <source>
        <dbReference type="EMBL" id="MFA1553766.1"/>
    </source>
</evidence>
<reference evidence="1 2" key="1">
    <citation type="submission" date="2023-11" db="EMBL/GenBank/DDBJ databases">
        <title>Actinomadura monticuli sp. nov., isolated from volcanic ash.</title>
        <authorList>
            <person name="Lee S.D."/>
            <person name="Yang H."/>
            <person name="Kim I.S."/>
        </authorList>
    </citation>
    <scope>NUCLEOTIDE SEQUENCE [LARGE SCALE GENOMIC DNA]</scope>
    <source>
        <strain evidence="1 2">DSM 45346</strain>
    </source>
</reference>
<accession>A0ABV4QT26</accession>
<evidence type="ECO:0000313" key="2">
    <source>
        <dbReference type="Proteomes" id="UP001569904"/>
    </source>
</evidence>
<organism evidence="1 2">
    <name type="scientific">Actinomadura chokoriensis</name>
    <dbReference type="NCBI Taxonomy" id="454156"/>
    <lineage>
        <taxon>Bacteria</taxon>
        <taxon>Bacillati</taxon>
        <taxon>Actinomycetota</taxon>
        <taxon>Actinomycetes</taxon>
        <taxon>Streptosporangiales</taxon>
        <taxon>Thermomonosporaceae</taxon>
        <taxon>Actinomadura</taxon>
    </lineage>
</organism>
<name>A0ABV4QT26_9ACTN</name>
<dbReference type="RefSeq" id="WP_371940163.1">
    <property type="nucleotide sequence ID" value="NZ_JAXCEH010000004.1"/>
</dbReference>